<dbReference type="UniPathway" id="UPA00061">
    <property type="reaction ID" value="UER00516"/>
</dbReference>
<dbReference type="SUPFAM" id="SSF55469">
    <property type="entry name" value="FMN-dependent nitroreductase-like"/>
    <property type="match status" value="1"/>
</dbReference>
<dbReference type="InterPro" id="IPR000415">
    <property type="entry name" value="Nitroreductase-like"/>
</dbReference>
<feature type="region of interest" description="Disordered" evidence="12">
    <location>
        <begin position="554"/>
        <end position="721"/>
    </location>
</feature>
<dbReference type="InterPro" id="IPR029479">
    <property type="entry name" value="Nitroreductase"/>
</dbReference>
<evidence type="ECO:0000256" key="3">
    <source>
        <dbReference type="ARBA" id="ARBA00007110"/>
    </source>
</evidence>
<feature type="compositionally biased region" description="Pro residues" evidence="12">
    <location>
        <begin position="315"/>
        <end position="332"/>
    </location>
</feature>
<dbReference type="GO" id="GO:0009236">
    <property type="term" value="P:cobalamin biosynthetic process"/>
    <property type="evidence" value="ECO:0007669"/>
    <property type="project" value="UniProtKB-UniRule"/>
</dbReference>
<evidence type="ECO:0000256" key="9">
    <source>
        <dbReference type="ARBA" id="ARBA00030686"/>
    </source>
</evidence>
<dbReference type="EMBL" id="CP042266">
    <property type="protein sequence ID" value="QDY75914.1"/>
    <property type="molecule type" value="Genomic_DNA"/>
</dbReference>
<feature type="compositionally biased region" description="Low complexity" evidence="12">
    <location>
        <begin position="684"/>
        <end position="693"/>
    </location>
</feature>
<dbReference type="KEGG" id="sqz:FQU76_04560"/>
<dbReference type="Pfam" id="PF00881">
    <property type="entry name" value="Nitroreductase"/>
    <property type="match status" value="1"/>
</dbReference>
<dbReference type="NCBIfam" id="NF000996">
    <property type="entry name" value="PRK00105.1"/>
    <property type="match status" value="1"/>
</dbReference>
<keyword evidence="8 11" id="KW-0808">Transferase</keyword>
<feature type="compositionally biased region" description="Low complexity" evidence="12">
    <location>
        <begin position="637"/>
        <end position="676"/>
    </location>
</feature>
<evidence type="ECO:0000256" key="12">
    <source>
        <dbReference type="SAM" id="MobiDB-lite"/>
    </source>
</evidence>
<comment type="catalytic activity">
    <reaction evidence="10 11">
        <text>5,6-dimethylbenzimidazole + nicotinate beta-D-ribonucleotide = alpha-ribazole 5'-phosphate + nicotinate + H(+)</text>
        <dbReference type="Rhea" id="RHEA:11196"/>
        <dbReference type="ChEBI" id="CHEBI:15378"/>
        <dbReference type="ChEBI" id="CHEBI:15890"/>
        <dbReference type="ChEBI" id="CHEBI:32544"/>
        <dbReference type="ChEBI" id="CHEBI:57502"/>
        <dbReference type="ChEBI" id="CHEBI:57918"/>
        <dbReference type="EC" id="2.4.2.21"/>
    </reaction>
</comment>
<evidence type="ECO:0000256" key="4">
    <source>
        <dbReference type="ARBA" id="ARBA00011991"/>
    </source>
</evidence>
<feature type="compositionally biased region" description="Low complexity" evidence="12">
    <location>
        <begin position="499"/>
        <end position="509"/>
    </location>
</feature>
<organism evidence="14 15">
    <name type="scientific">Streptomyces qinzhouensis</name>
    <dbReference type="NCBI Taxonomy" id="2599401"/>
    <lineage>
        <taxon>Bacteria</taxon>
        <taxon>Bacillati</taxon>
        <taxon>Actinomycetota</taxon>
        <taxon>Actinomycetes</taxon>
        <taxon>Kitasatosporales</taxon>
        <taxon>Streptomycetaceae</taxon>
        <taxon>Streptomyces</taxon>
    </lineage>
</organism>
<protein>
    <recommendedName>
        <fullName evidence="5 11">Nicotinate-nucleotide--dimethylbenzimidazole phosphoribosyltransferase</fullName>
        <shortName evidence="11">NN:DBI PRT</shortName>
        <ecNumber evidence="4 11">2.4.2.21</ecNumber>
    </recommendedName>
    <alternativeName>
        <fullName evidence="9 11">N(1)-alpha-phosphoribosyltransferase</fullName>
    </alternativeName>
</protein>
<feature type="compositionally biased region" description="Low complexity" evidence="12">
    <location>
        <begin position="219"/>
        <end position="255"/>
    </location>
</feature>
<comment type="function">
    <text evidence="1 11">Catalyzes the synthesis of alpha-ribazole-5'-phosphate from nicotinate mononucleotide (NAMN) and 5,6-dimethylbenzimidazole (DMB).</text>
</comment>
<dbReference type="InterPro" id="IPR023195">
    <property type="entry name" value="Nict_dMeBzImd_PRibTrfase_N"/>
</dbReference>
<dbReference type="Gene3D" id="3.40.109.10">
    <property type="entry name" value="NADH Oxidase"/>
    <property type="match status" value="1"/>
</dbReference>
<feature type="region of interest" description="Disordered" evidence="12">
    <location>
        <begin position="309"/>
        <end position="369"/>
    </location>
</feature>
<proteinExistence type="inferred from homology"/>
<dbReference type="FunFam" id="3.40.50.10210:FF:000001">
    <property type="entry name" value="Nicotinate-nucleotide--dimethylbenzimidazole phosphoribosyltransferase"/>
    <property type="match status" value="1"/>
</dbReference>
<accession>A0A5B8J662</accession>
<keyword evidence="6 11" id="KW-0169">Cobalamin biosynthesis</keyword>
<feature type="region of interest" description="Disordered" evidence="12">
    <location>
        <begin position="143"/>
        <end position="297"/>
    </location>
</feature>
<dbReference type="SUPFAM" id="SSF52733">
    <property type="entry name" value="Nicotinate mononucleotide:5,6-dimethylbenzimidazole phosphoribosyltransferase (CobT)"/>
    <property type="match status" value="1"/>
</dbReference>
<feature type="compositionally biased region" description="Low complexity" evidence="12">
    <location>
        <begin position="475"/>
        <end position="488"/>
    </location>
</feature>
<sequence>MTDTGQIPGEGLPGNAGVLEQQPGVPAPDAHTFVDPSAGPAESARPAVHPAGDDLLLMPGAQGAWSDPQVTLGGQHPSPVHSLGSAPVAHAAPVVSPAPVPAPAAAAVGAVPAQGGPVAQAAAPAAPGAYEAVPAPVPQPAGPVTAAGVPGPARNPGAAGAAGAARSEFAGPGFEAPMEPGSGEPSGAADPGVMTPVGTVASPEQAAPTDLGSPESADPAQAAPVIQPGGQPPAAGVPVDTGSAAPVPAAAQEAPEQPPVTVPVGGPAGVEQGRPTPETPLPVAGAPVTAEGSAVPDQAEQPVPVAAFAAGSATPTPPPASRRPLHMGPPLPDNTGGVVLSLADRGPAGVAPHPLTAQPDSGPPTLGPEYLDVPGEDEIPVLPGPQLAEIPPQAGAPWDAVPQQGVAVTAPTAEAETVVPRPAPEEPAAPATPEPAVASEQAVTPDVAEAPEPVVASEQVAVPVAAVASEQVEAPAQAVAPEPTGAAEEAQEAPEEPAAPEAAVASEQAVTSDVAEAPEPVMAPEQVVAPGDAVESAPPVVPAGPPAEGAAPAVAAVPVAAEEQSPEPVAVPGSAAIPPQDAPEPVSAEAPEQPEPVAAAVPQQSETPVPEAQSAPAQTAAPEPAAPVESPAPEPVPAAEAQPVPESVPEFESVAEQTPVEAPPAEAAPEPSPESAAADREPAPEAVTAPAAEADVEAEADSEPGAGIPAEPAGPPAPAYDDAEREAVLKVMRERRDIRNGFRGDPIPHDVLLRVLEAAHTAPSVGHSQPWDFVVIRSAETRTTMHELAERQRDAYAKTLPKGRAKQFKELKIEAILDTPVNIVVTADPTRGGRHTLGRHTQPQMAPYSSALAVENLWLAARAEGLGVGWVSFFDEREMVRALGLPEHLEVVAYLCVGYVDEFPEEPELAQAGWSKRRPLSWVVHEETYGRRALPGEEPHDLLQETVAAIRPLDAKALGEAWERQKRMTKPAGALGMLEIISAQLSGLSRMCPPPIPEPAAVAIFAGDHGVHAQGVTPWPQEVTGQMVANFLGGGAVCNAFANQVGAEVCVIDVGVATELPARPGLLPRKVRPGTADFTTGPALTREEVLAAVEVGVETARDLVAAGNKALLTGEMGIANTTVSAALISVYTDTDPAEITGRGTGINDEMHARKVDVVRRGLALHAPDPEDPIGVLAAIGGLEHAALVGLILGGASLRIPVVLDGVSAGAAALVARAIAPEALAACIAGHRSAEPGHVAALNKLGLRPLIDLDLRLGEGTGALLALPVVQSAARAMHEVATFDSAGVTEK</sequence>
<dbReference type="NCBIfam" id="TIGR03160">
    <property type="entry name" value="cobT_DBIPRT"/>
    <property type="match status" value="1"/>
</dbReference>
<feature type="compositionally biased region" description="Low complexity" evidence="12">
    <location>
        <begin position="583"/>
        <end position="629"/>
    </location>
</feature>
<evidence type="ECO:0000256" key="2">
    <source>
        <dbReference type="ARBA" id="ARBA00005049"/>
    </source>
</evidence>
<dbReference type="Gene3D" id="3.40.50.10210">
    <property type="match status" value="1"/>
</dbReference>
<feature type="region of interest" description="Disordered" evidence="12">
    <location>
        <begin position="475"/>
        <end position="514"/>
    </location>
</feature>
<feature type="region of interest" description="Disordered" evidence="12">
    <location>
        <begin position="1"/>
        <end position="85"/>
    </location>
</feature>
<dbReference type="RefSeq" id="WP_146479217.1">
    <property type="nucleotide sequence ID" value="NZ_CP042266.1"/>
</dbReference>
<dbReference type="PANTHER" id="PTHR43463:SF1">
    <property type="entry name" value="NICOTINATE-NUCLEOTIDE--DIMETHYLBENZIMIDAZOLE PHOSPHORIBOSYLTRANSFERASE"/>
    <property type="match status" value="1"/>
</dbReference>
<evidence type="ECO:0000256" key="7">
    <source>
        <dbReference type="ARBA" id="ARBA00022676"/>
    </source>
</evidence>
<feature type="compositionally biased region" description="Low complexity" evidence="12">
    <location>
        <begin position="143"/>
        <end position="172"/>
    </location>
</feature>
<dbReference type="CDD" id="cd02439">
    <property type="entry name" value="DMB-PRT_CobT"/>
    <property type="match status" value="1"/>
</dbReference>
<feature type="domain" description="Nitroreductase" evidence="13">
    <location>
        <begin position="733"/>
        <end position="899"/>
    </location>
</feature>
<evidence type="ECO:0000256" key="10">
    <source>
        <dbReference type="ARBA" id="ARBA00047340"/>
    </source>
</evidence>
<evidence type="ECO:0000313" key="15">
    <source>
        <dbReference type="Proteomes" id="UP000320580"/>
    </source>
</evidence>
<comment type="similarity">
    <text evidence="3 11">Belongs to the CobT family.</text>
</comment>
<dbReference type="HAMAP" id="MF_00230">
    <property type="entry name" value="CobT"/>
    <property type="match status" value="1"/>
</dbReference>
<dbReference type="CDD" id="cd02145">
    <property type="entry name" value="BluB"/>
    <property type="match status" value="1"/>
</dbReference>
<name>A0A5B8J662_9ACTN</name>
<evidence type="ECO:0000256" key="8">
    <source>
        <dbReference type="ARBA" id="ARBA00022679"/>
    </source>
</evidence>
<keyword evidence="7 11" id="KW-0328">Glycosyltransferase</keyword>
<evidence type="ECO:0000256" key="11">
    <source>
        <dbReference type="HAMAP-Rule" id="MF_00230"/>
    </source>
</evidence>
<feature type="compositionally biased region" description="Low complexity" evidence="12">
    <location>
        <begin position="554"/>
        <end position="572"/>
    </location>
</feature>
<feature type="active site" description="Proton acceptor" evidence="11">
    <location>
        <position position="1258"/>
    </location>
</feature>
<evidence type="ECO:0000256" key="6">
    <source>
        <dbReference type="ARBA" id="ARBA00022573"/>
    </source>
</evidence>
<feature type="region of interest" description="Disordered" evidence="12">
    <location>
        <begin position="422"/>
        <end position="451"/>
    </location>
</feature>
<dbReference type="InterPro" id="IPR017846">
    <property type="entry name" value="Nict_dMeBzImd_PRibTrfase_bact"/>
</dbReference>
<dbReference type="Proteomes" id="UP000320580">
    <property type="component" value="Chromosome"/>
</dbReference>
<evidence type="ECO:0000256" key="1">
    <source>
        <dbReference type="ARBA" id="ARBA00002197"/>
    </source>
</evidence>
<dbReference type="GO" id="GO:0016491">
    <property type="term" value="F:oxidoreductase activity"/>
    <property type="evidence" value="ECO:0007669"/>
    <property type="project" value="InterPro"/>
</dbReference>
<comment type="pathway">
    <text evidence="2 11">Nucleoside biosynthesis; alpha-ribazole biosynthesis; alpha-ribazole from 5,6-dimethylbenzimidazole: step 1/2.</text>
</comment>
<dbReference type="OrthoDB" id="9773807at2"/>
<dbReference type="InterPro" id="IPR036087">
    <property type="entry name" value="Nict_dMeBzImd_PRibTrfase_sf"/>
</dbReference>
<dbReference type="EC" id="2.4.2.21" evidence="4 11"/>
<gene>
    <name evidence="11 14" type="primary">cobT</name>
    <name evidence="14" type="ORF">FQU76_04560</name>
</gene>
<evidence type="ECO:0000313" key="14">
    <source>
        <dbReference type="EMBL" id="QDY75914.1"/>
    </source>
</evidence>
<dbReference type="InterPro" id="IPR012825">
    <property type="entry name" value="BluB"/>
</dbReference>
<feature type="compositionally biased region" description="Pro residues" evidence="12">
    <location>
        <begin position="422"/>
        <end position="433"/>
    </location>
</feature>
<dbReference type="Gene3D" id="1.10.1610.10">
    <property type="match status" value="1"/>
</dbReference>
<dbReference type="GO" id="GO:0008939">
    <property type="term" value="F:nicotinate-nucleotide-dimethylbenzimidazole phosphoribosyltransferase activity"/>
    <property type="evidence" value="ECO:0007669"/>
    <property type="project" value="UniProtKB-UniRule"/>
</dbReference>
<dbReference type="NCBIfam" id="TIGR02476">
    <property type="entry name" value="BluB"/>
    <property type="match status" value="1"/>
</dbReference>
<dbReference type="InterPro" id="IPR003200">
    <property type="entry name" value="Nict_dMeBzImd_PRibTrfase"/>
</dbReference>
<dbReference type="PANTHER" id="PTHR43463">
    <property type="entry name" value="NICOTINATE-NUCLEOTIDE--DIMETHYLBENZIMIDAZOLE PHOSPHORIBOSYLTRANSFERASE"/>
    <property type="match status" value="1"/>
</dbReference>
<evidence type="ECO:0000259" key="13">
    <source>
        <dbReference type="Pfam" id="PF00881"/>
    </source>
</evidence>
<dbReference type="Pfam" id="PF02277">
    <property type="entry name" value="DBI_PRT"/>
    <property type="match status" value="1"/>
</dbReference>
<evidence type="ECO:0000256" key="5">
    <source>
        <dbReference type="ARBA" id="ARBA00015486"/>
    </source>
</evidence>
<reference evidence="14 15" key="1">
    <citation type="submission" date="2019-07" db="EMBL/GenBank/DDBJ databases">
        <authorList>
            <person name="Zhu P."/>
        </authorList>
    </citation>
    <scope>NUCLEOTIDE SEQUENCE [LARGE SCALE GENOMIC DNA]</scope>
    <source>
        <strain evidence="14 15">SSL-25</strain>
    </source>
</reference>
<keyword evidence="15" id="KW-1185">Reference proteome</keyword>